<dbReference type="Proteomes" id="UP001158045">
    <property type="component" value="Unassembled WGS sequence"/>
</dbReference>
<dbReference type="EMBL" id="JARYZI010000001">
    <property type="protein sequence ID" value="MDH8676920.1"/>
    <property type="molecule type" value="Genomic_DNA"/>
</dbReference>
<dbReference type="CDD" id="cd04301">
    <property type="entry name" value="NAT_SF"/>
    <property type="match status" value="1"/>
</dbReference>
<dbReference type="GO" id="GO:0016746">
    <property type="term" value="F:acyltransferase activity"/>
    <property type="evidence" value="ECO:0007669"/>
    <property type="project" value="UniProtKB-KW"/>
</dbReference>
<dbReference type="InterPro" id="IPR053225">
    <property type="entry name" value="Acyl-CoA_N-acyltransferase"/>
</dbReference>
<dbReference type="InterPro" id="IPR016181">
    <property type="entry name" value="Acyl_CoA_acyltransferase"/>
</dbReference>
<accession>A0ABT6N931</accession>
<organism evidence="2 3">
    <name type="scientific">Fusibacter bizertensis</name>
    <dbReference type="NCBI Taxonomy" id="1488331"/>
    <lineage>
        <taxon>Bacteria</taxon>
        <taxon>Bacillati</taxon>
        <taxon>Bacillota</taxon>
        <taxon>Clostridia</taxon>
        <taxon>Eubacteriales</taxon>
        <taxon>Eubacteriales Family XII. Incertae Sedis</taxon>
        <taxon>Fusibacter</taxon>
    </lineage>
</organism>
<reference evidence="2 3" key="1">
    <citation type="submission" date="2023-04" db="EMBL/GenBank/DDBJ databases">
        <title>Fusibacter bizertensis strain WBS, isolated from littoral bottom sediments of the Arctic seas - biochemical and genomic analysis.</title>
        <authorList>
            <person name="Brioukhanov A.L."/>
        </authorList>
    </citation>
    <scope>NUCLEOTIDE SEQUENCE [LARGE SCALE GENOMIC DNA]</scope>
    <source>
        <strain evidence="2 3">WBS</strain>
    </source>
</reference>
<evidence type="ECO:0000313" key="2">
    <source>
        <dbReference type="EMBL" id="MDH8676920.1"/>
    </source>
</evidence>
<feature type="domain" description="N-acetyltransferase" evidence="1">
    <location>
        <begin position="107"/>
        <end position="233"/>
    </location>
</feature>
<evidence type="ECO:0000259" key="1">
    <source>
        <dbReference type="PROSITE" id="PS51186"/>
    </source>
</evidence>
<proteinExistence type="predicted"/>
<keyword evidence="2" id="KW-0808">Transferase</keyword>
<dbReference type="PANTHER" id="PTHR20958">
    <property type="entry name" value="GLYCINE N-ACYLTRANSFERASE-LIKE PROTEIN"/>
    <property type="match status" value="1"/>
</dbReference>
<dbReference type="SUPFAM" id="SSF55729">
    <property type="entry name" value="Acyl-CoA N-acyltransferases (Nat)"/>
    <property type="match status" value="1"/>
</dbReference>
<dbReference type="Gene3D" id="3.40.630.30">
    <property type="match status" value="1"/>
</dbReference>
<dbReference type="EC" id="2.3.1.-" evidence="2"/>
<evidence type="ECO:0000313" key="3">
    <source>
        <dbReference type="Proteomes" id="UP001158045"/>
    </source>
</evidence>
<protein>
    <submittedName>
        <fullName evidence="2">GNAT family N-acetyltransferase</fullName>
        <ecNumber evidence="2">2.3.1.-</ecNumber>
    </submittedName>
</protein>
<sequence>MSKVVSTPYDNMRFFKAYHTPLFESLTKEGEVFVGNSDRPWVYINSNEAKTESLSALVKLLSEDYVNFALVEDWMVDTITRDFVRTREMVCTRFYLPNGVTLPHSEAQVSVLTVDDAIEIQNSHAYNEYTDLEYVTEQIKNGYGACVRLEGKLVAWAITHDDGAIGFLFVQPEHRGKGYGEAVTKWIAERLRKDGFAVYVHIEADNFKSMNLAKKLGFVEDRNVRWFTLEERK</sequence>
<dbReference type="PROSITE" id="PS51186">
    <property type="entry name" value="GNAT"/>
    <property type="match status" value="1"/>
</dbReference>
<dbReference type="InterPro" id="IPR013653">
    <property type="entry name" value="GCN5-like_dom"/>
</dbReference>
<dbReference type="InterPro" id="IPR000182">
    <property type="entry name" value="GNAT_dom"/>
</dbReference>
<dbReference type="Pfam" id="PF08445">
    <property type="entry name" value="FR47"/>
    <property type="match status" value="1"/>
</dbReference>
<keyword evidence="2" id="KW-0012">Acyltransferase</keyword>
<comment type="caution">
    <text evidence="2">The sequence shown here is derived from an EMBL/GenBank/DDBJ whole genome shotgun (WGS) entry which is preliminary data.</text>
</comment>
<dbReference type="RefSeq" id="WP_281092720.1">
    <property type="nucleotide sequence ID" value="NZ_JARYZI010000001.1"/>
</dbReference>
<dbReference type="PANTHER" id="PTHR20958:SF6">
    <property type="entry name" value="GLYCINE N-ACYLTRANSFERASE-LIKE PROTEIN"/>
    <property type="match status" value="1"/>
</dbReference>
<name>A0ABT6N931_9FIRM</name>
<gene>
    <name evidence="2" type="ORF">QE109_02110</name>
</gene>
<keyword evidence="3" id="KW-1185">Reference proteome</keyword>